<reference evidence="1 2" key="1">
    <citation type="submission" date="2017-07" db="EMBL/GenBank/DDBJ databases">
        <title>Mechanisms for carbon and nitrogen cycling indicate functional differentiation within the Candidate Phyla Radiation.</title>
        <authorList>
            <person name="Danczak R.E."/>
            <person name="Johnston M.D."/>
            <person name="Kenah C."/>
            <person name="Slattery M."/>
            <person name="Wrighton K.C."/>
            <person name="Wilkins M.J."/>
        </authorList>
    </citation>
    <scope>NUCLEOTIDE SEQUENCE [LARGE SCALE GENOMIC DNA]</scope>
    <source>
        <strain evidence="1">Licking1014_7</strain>
    </source>
</reference>
<gene>
    <name evidence="1" type="ORF">CEN89_440</name>
</gene>
<dbReference type="AlphaFoldDB" id="A0A554LIX1"/>
<evidence type="ECO:0000313" key="2">
    <source>
        <dbReference type="Proteomes" id="UP000315689"/>
    </source>
</evidence>
<organism evidence="1 2">
    <name type="scientific">Candidatus Berkelbacteria bacterium Licking1014_7</name>
    <dbReference type="NCBI Taxonomy" id="2017147"/>
    <lineage>
        <taxon>Bacteria</taxon>
        <taxon>Candidatus Berkelbacteria</taxon>
    </lineage>
</organism>
<protein>
    <recommendedName>
        <fullName evidence="3">HNH endonuclease</fullName>
    </recommendedName>
</protein>
<evidence type="ECO:0008006" key="3">
    <source>
        <dbReference type="Google" id="ProtNLM"/>
    </source>
</evidence>
<dbReference type="EMBL" id="VMGK01000013">
    <property type="protein sequence ID" value="TSC92810.1"/>
    <property type="molecule type" value="Genomic_DNA"/>
</dbReference>
<dbReference type="Proteomes" id="UP000315689">
    <property type="component" value="Unassembled WGS sequence"/>
</dbReference>
<comment type="caution">
    <text evidence="1">The sequence shown here is derived from an EMBL/GenBank/DDBJ whole genome shotgun (WGS) entry which is preliminary data.</text>
</comment>
<accession>A0A554LIX1</accession>
<proteinExistence type="predicted"/>
<sequence>MIDSLILNKKSIESIYKTICEFHEKYLKQFGVKLPKLYDSQNNFTKDALVLTYLAYDYPNTRKVSKEELTKFVRSYYPNTNDVQQARHLGAQAGWWIVAGGRDNIVLRIERGSYQLYTLEQPYPGFKKGHRIADTDDWEKIKEKYNYRCATCGSQENKPHFHWSATKTILQKAHMDPNKPLIAGNIIPQCQKCNRGDRNRWVYDEIYDEKGRVIKLADANFVKNFDKDVREKVYRILYQEFNGRNPNSKN</sequence>
<name>A0A554LIX1_9BACT</name>
<evidence type="ECO:0000313" key="1">
    <source>
        <dbReference type="EMBL" id="TSC92810.1"/>
    </source>
</evidence>